<dbReference type="PANTHER" id="PTHR21716:SF69">
    <property type="entry name" value="TRANSPORT PROTEIN YUBA-RELATED"/>
    <property type="match status" value="1"/>
</dbReference>
<organism evidence="7 8">
    <name type="scientific">Paenibacillus urinalis</name>
    <dbReference type="NCBI Taxonomy" id="521520"/>
    <lineage>
        <taxon>Bacteria</taxon>
        <taxon>Bacillati</taxon>
        <taxon>Bacillota</taxon>
        <taxon>Bacilli</taxon>
        <taxon>Bacillales</taxon>
        <taxon>Paenibacillaceae</taxon>
        <taxon>Paenibacillus</taxon>
    </lineage>
</organism>
<evidence type="ECO:0000256" key="4">
    <source>
        <dbReference type="ARBA" id="ARBA00022989"/>
    </source>
</evidence>
<protein>
    <submittedName>
        <fullName evidence="7">AI-2E family transporter</fullName>
    </submittedName>
</protein>
<dbReference type="EMBL" id="CP118101">
    <property type="protein sequence ID" value="WDH83170.1"/>
    <property type="molecule type" value="Genomic_DNA"/>
</dbReference>
<evidence type="ECO:0000313" key="8">
    <source>
        <dbReference type="Proteomes" id="UP001220962"/>
    </source>
</evidence>
<feature type="transmembrane region" description="Helical" evidence="6">
    <location>
        <begin position="49"/>
        <end position="68"/>
    </location>
</feature>
<feature type="transmembrane region" description="Helical" evidence="6">
    <location>
        <begin position="285"/>
        <end position="307"/>
    </location>
</feature>
<keyword evidence="4 6" id="KW-1133">Transmembrane helix</keyword>
<evidence type="ECO:0000256" key="1">
    <source>
        <dbReference type="ARBA" id="ARBA00004141"/>
    </source>
</evidence>
<reference evidence="7" key="1">
    <citation type="submission" date="2023-02" db="EMBL/GenBank/DDBJ databases">
        <title>Pathogen: clinical or host-associated sample.</title>
        <authorList>
            <person name="Hergert J."/>
            <person name="Casey R."/>
            <person name="Wagner J."/>
            <person name="Young E.L."/>
            <person name="Oakeson K.F."/>
        </authorList>
    </citation>
    <scope>NUCLEOTIDE SEQUENCE</scope>
    <source>
        <strain evidence="7">2022CK-00830</strain>
    </source>
</reference>
<dbReference type="PANTHER" id="PTHR21716">
    <property type="entry name" value="TRANSMEMBRANE PROTEIN"/>
    <property type="match status" value="1"/>
</dbReference>
<dbReference type="InterPro" id="IPR002549">
    <property type="entry name" value="AI-2E-like"/>
</dbReference>
<evidence type="ECO:0000256" key="2">
    <source>
        <dbReference type="ARBA" id="ARBA00009773"/>
    </source>
</evidence>
<proteinExistence type="inferred from homology"/>
<comment type="similarity">
    <text evidence="2">Belongs to the autoinducer-2 exporter (AI-2E) (TC 2.A.86) family.</text>
</comment>
<dbReference type="AlphaFoldDB" id="A0AAX3MZW9"/>
<sequence length="386" mass="42935">MEQEKVWPDRFKRFFLNNKFVLFLLVVLLVGLNVMVFSKISFIFLPIEVLLKTIILPIILTGVVYYLLNPIVDMLERRRVKRVYSILILYLLIAAIITIVVLAVIPVVRQQITDLVKNFPVYYENVVQQFEQFIGTGYLTQIENTLRINFNDIVGSLSERVSTIVNSTVTGIGGFLGVLTETVLAIITVPFILFYLLKDGKKLPGYLLSFFPTNIRGGTSRVLSEANHQISSYIRGQIIVSFCIGVLLYIGYIIIGLDYALILAVIAACTAIVPYLGPAIAITPALIVAAVTSPIMLLKMIAVWTIVQLVEGKFISPQIMGKSLKVHPITIIFVILTAGNLFGVVGILLAVPGYAVLKVVFTHLFNWFKNQSGLYGPENGEGSYKR</sequence>
<evidence type="ECO:0000256" key="6">
    <source>
        <dbReference type="SAM" id="Phobius"/>
    </source>
</evidence>
<dbReference type="RefSeq" id="WP_274359364.1">
    <property type="nucleotide sequence ID" value="NZ_CP118101.1"/>
</dbReference>
<evidence type="ECO:0000256" key="5">
    <source>
        <dbReference type="ARBA" id="ARBA00023136"/>
    </source>
</evidence>
<feature type="transmembrane region" description="Helical" evidence="6">
    <location>
        <begin position="261"/>
        <end position="278"/>
    </location>
</feature>
<dbReference type="GO" id="GO:0016020">
    <property type="term" value="C:membrane"/>
    <property type="evidence" value="ECO:0007669"/>
    <property type="project" value="UniProtKB-SubCell"/>
</dbReference>
<keyword evidence="3 6" id="KW-0812">Transmembrane</keyword>
<gene>
    <name evidence="7" type="ORF">PUW23_02670</name>
</gene>
<evidence type="ECO:0000313" key="7">
    <source>
        <dbReference type="EMBL" id="WDH83170.1"/>
    </source>
</evidence>
<evidence type="ECO:0000256" key="3">
    <source>
        <dbReference type="ARBA" id="ARBA00022692"/>
    </source>
</evidence>
<feature type="transmembrane region" description="Helical" evidence="6">
    <location>
        <begin position="20"/>
        <end position="43"/>
    </location>
</feature>
<accession>A0AAX3MZW9</accession>
<name>A0AAX3MZW9_9BACL</name>
<dbReference type="GO" id="GO:0055085">
    <property type="term" value="P:transmembrane transport"/>
    <property type="evidence" value="ECO:0007669"/>
    <property type="project" value="TreeGrafter"/>
</dbReference>
<feature type="transmembrane region" description="Helical" evidence="6">
    <location>
        <begin position="327"/>
        <end position="351"/>
    </location>
</feature>
<comment type="subcellular location">
    <subcellularLocation>
        <location evidence="1">Membrane</location>
        <topology evidence="1">Multi-pass membrane protein</topology>
    </subcellularLocation>
</comment>
<keyword evidence="5 6" id="KW-0472">Membrane</keyword>
<feature type="transmembrane region" description="Helical" evidence="6">
    <location>
        <begin position="88"/>
        <end position="108"/>
    </location>
</feature>
<feature type="transmembrane region" description="Helical" evidence="6">
    <location>
        <begin position="172"/>
        <end position="197"/>
    </location>
</feature>
<dbReference type="Proteomes" id="UP001220962">
    <property type="component" value="Chromosome"/>
</dbReference>
<feature type="transmembrane region" description="Helical" evidence="6">
    <location>
        <begin position="238"/>
        <end position="255"/>
    </location>
</feature>
<dbReference type="Pfam" id="PF01594">
    <property type="entry name" value="AI-2E_transport"/>
    <property type="match status" value="1"/>
</dbReference>